<protein>
    <submittedName>
        <fullName evidence="10">Biphenyl-2,3-diol 1,2-dioxygenase</fullName>
    </submittedName>
</protein>
<evidence type="ECO:0000256" key="4">
    <source>
        <dbReference type="ARBA" id="ARBA00022797"/>
    </source>
</evidence>
<reference evidence="11" key="1">
    <citation type="journal article" date="2019" name="Int. J. Syst. Evol. Microbiol.">
        <title>The Global Catalogue of Microorganisms (GCM) 10K type strain sequencing project: providing services to taxonomists for standard genome sequencing and annotation.</title>
        <authorList>
            <consortium name="The Broad Institute Genomics Platform"/>
            <consortium name="The Broad Institute Genome Sequencing Center for Infectious Disease"/>
            <person name="Wu L."/>
            <person name="Ma J."/>
        </authorList>
    </citation>
    <scope>NUCLEOTIDE SEQUENCE [LARGE SCALE GENOMIC DNA]</scope>
    <source>
        <strain evidence="11">CGMCC 4.7329</strain>
    </source>
</reference>
<sequence>MAAVSQLSYVVGTSSDVPGWKKYATEVLGLEVSRDSEDNLLYVRADDRHHRIGVRAGHDDDVAYVGWDVPSKAALESAAAQLDAAGIAVTTGTPEEAADRRVMEFVHFVCPYSGVRMELVLGHEKVFLPKFRPARDLAGFNMGEAGMGHVVLYAEDILGAAEFYSRVLGFGVSDFAHIPKVGPFAVFLHCNARHHSLAFMHIPGAPRKIQHVMFETVTMDDVGHSYDLCLDRGITSTSTGRHHNDHVFSFYFQNPSGWHFEYGWGPRTVDPETWTAENYLLGPGFAWGHDGLMKMV</sequence>
<comment type="similarity">
    <text evidence="2 8">Belongs to the extradiol ring-cleavage dioxygenase family.</text>
</comment>
<dbReference type="Gene3D" id="3.10.180.10">
    <property type="entry name" value="2,3-Dihydroxybiphenyl 1,2-Dioxygenase, domain 1"/>
    <property type="match status" value="2"/>
</dbReference>
<dbReference type="InterPro" id="IPR037523">
    <property type="entry name" value="VOC_core"/>
</dbReference>
<keyword evidence="5 8" id="KW-0223">Dioxygenase</keyword>
<dbReference type="CDD" id="cd07252">
    <property type="entry name" value="BphC1-RGP6_N_like"/>
    <property type="match status" value="1"/>
</dbReference>
<keyword evidence="7 8" id="KW-0408">Iron</keyword>
<dbReference type="Pfam" id="PF00903">
    <property type="entry name" value="Glyoxalase"/>
    <property type="match status" value="1"/>
</dbReference>
<feature type="domain" description="VOC" evidence="9">
    <location>
        <begin position="6"/>
        <end position="122"/>
    </location>
</feature>
<evidence type="ECO:0000256" key="7">
    <source>
        <dbReference type="ARBA" id="ARBA00023004"/>
    </source>
</evidence>
<comment type="caution">
    <text evidence="10">The sequence shown here is derived from an EMBL/GenBank/DDBJ whole genome shotgun (WGS) entry which is preliminary data.</text>
</comment>
<evidence type="ECO:0000256" key="2">
    <source>
        <dbReference type="ARBA" id="ARBA00008784"/>
    </source>
</evidence>
<keyword evidence="6 8" id="KW-0560">Oxidoreductase</keyword>
<accession>A0ABQ2L469</accession>
<keyword evidence="3" id="KW-0479">Metal-binding</keyword>
<dbReference type="Proteomes" id="UP000658127">
    <property type="component" value="Unassembled WGS sequence"/>
</dbReference>
<evidence type="ECO:0000313" key="10">
    <source>
        <dbReference type="EMBL" id="GGO00019.1"/>
    </source>
</evidence>
<evidence type="ECO:0000259" key="9">
    <source>
        <dbReference type="PROSITE" id="PS51819"/>
    </source>
</evidence>
<comment type="cofactor">
    <cofactor evidence="1 8">
        <name>Fe(2+)</name>
        <dbReference type="ChEBI" id="CHEBI:29033"/>
    </cofactor>
</comment>
<dbReference type="InterPro" id="IPR000486">
    <property type="entry name" value="Xdiol_ring_cleave_dOase_1/2"/>
</dbReference>
<dbReference type="PANTHER" id="PTHR43048:SF3">
    <property type="entry name" value="METHYLMALONYL-COA EPIMERASE, MITOCHONDRIAL"/>
    <property type="match status" value="1"/>
</dbReference>
<dbReference type="InterPro" id="IPR051785">
    <property type="entry name" value="MMCE/EMCE_epimerase"/>
</dbReference>
<dbReference type="InterPro" id="IPR029068">
    <property type="entry name" value="Glyas_Bleomycin-R_OHBP_Dase"/>
</dbReference>
<dbReference type="PROSITE" id="PS51819">
    <property type="entry name" value="VOC"/>
    <property type="match status" value="2"/>
</dbReference>
<dbReference type="Pfam" id="PF22632">
    <property type="entry name" value="BphC_D1"/>
    <property type="match status" value="1"/>
</dbReference>
<dbReference type="InterPro" id="IPR004360">
    <property type="entry name" value="Glyas_Fos-R_dOase_dom"/>
</dbReference>
<keyword evidence="11" id="KW-1185">Reference proteome</keyword>
<dbReference type="EMBL" id="BMNE01000014">
    <property type="protein sequence ID" value="GGO00019.1"/>
    <property type="molecule type" value="Genomic_DNA"/>
</dbReference>
<proteinExistence type="inferred from homology"/>
<dbReference type="PANTHER" id="PTHR43048">
    <property type="entry name" value="METHYLMALONYL-COA EPIMERASE"/>
    <property type="match status" value="1"/>
</dbReference>
<dbReference type="RefSeq" id="WP_189034665.1">
    <property type="nucleotide sequence ID" value="NZ_BMNE01000014.1"/>
</dbReference>
<name>A0ABQ2L469_9NOCA</name>
<dbReference type="SUPFAM" id="SSF54593">
    <property type="entry name" value="Glyoxalase/Bleomycin resistance protein/Dihydroxybiphenyl dioxygenase"/>
    <property type="match status" value="1"/>
</dbReference>
<evidence type="ECO:0000256" key="1">
    <source>
        <dbReference type="ARBA" id="ARBA00001954"/>
    </source>
</evidence>
<organism evidence="10 11">
    <name type="scientific">Nocardia rhizosphaerihabitans</name>
    <dbReference type="NCBI Taxonomy" id="1691570"/>
    <lineage>
        <taxon>Bacteria</taxon>
        <taxon>Bacillati</taxon>
        <taxon>Actinomycetota</taxon>
        <taxon>Actinomycetes</taxon>
        <taxon>Mycobacteriales</taxon>
        <taxon>Nocardiaceae</taxon>
        <taxon>Nocardia</taxon>
    </lineage>
</organism>
<dbReference type="PROSITE" id="PS00082">
    <property type="entry name" value="EXTRADIOL_DIOXYGENAS"/>
    <property type="match status" value="1"/>
</dbReference>
<evidence type="ECO:0000313" key="11">
    <source>
        <dbReference type="Proteomes" id="UP000658127"/>
    </source>
</evidence>
<keyword evidence="4 8" id="KW-0058">Aromatic hydrocarbons catabolism</keyword>
<evidence type="ECO:0000256" key="5">
    <source>
        <dbReference type="ARBA" id="ARBA00022964"/>
    </source>
</evidence>
<gene>
    <name evidence="10" type="ORF">GCM10011610_68530</name>
</gene>
<evidence type="ECO:0000256" key="6">
    <source>
        <dbReference type="ARBA" id="ARBA00023002"/>
    </source>
</evidence>
<feature type="domain" description="VOC" evidence="9">
    <location>
        <begin position="146"/>
        <end position="265"/>
    </location>
</feature>
<evidence type="ECO:0000256" key="3">
    <source>
        <dbReference type="ARBA" id="ARBA00022723"/>
    </source>
</evidence>
<evidence type="ECO:0000256" key="8">
    <source>
        <dbReference type="RuleBase" id="RU000683"/>
    </source>
</evidence>